<dbReference type="Proteomes" id="UP000230477">
    <property type="component" value="Unassembled WGS sequence"/>
</dbReference>
<dbReference type="GO" id="GO:0004066">
    <property type="term" value="F:asparagine synthase (glutamine-hydrolyzing) activity"/>
    <property type="evidence" value="ECO:0007669"/>
    <property type="project" value="InterPro"/>
</dbReference>
<accession>A0A2H9MM61</accession>
<reference evidence="4 14" key="2">
    <citation type="submission" date="2017-09" db="EMBL/GenBank/DDBJ databases">
        <title>Depth-based differentiation of microbial function through sediment-hosted aquifers and enrichment of novel symbionts in the deep terrestrial subsurface.</title>
        <authorList>
            <person name="Probst A.J."/>
            <person name="Ladd B."/>
            <person name="Jarett J.K."/>
            <person name="Geller-Mcgrath D.E."/>
            <person name="Sieber C.M."/>
            <person name="Emerson J.B."/>
            <person name="Anantharaman K."/>
            <person name="Thomas B.C."/>
            <person name="Malmstrom R."/>
            <person name="Stieglmeier M."/>
            <person name="Klingl A."/>
            <person name="Woyke T."/>
            <person name="Ryan C.M."/>
            <person name="Banfield J.F."/>
        </authorList>
    </citation>
    <scope>NUCLEOTIDE SEQUENCE [LARGE SCALE GENOMIC DNA]</scope>
    <source>
        <strain evidence="6">CG02_land_8_20_14_3_00_31_209</strain>
        <strain evidence="5">CG03_land_8_20_14_0_80_31_114</strain>
        <strain evidence="7">CG17_big_fil_post_rev_8_21_14_2_50_31_73</strain>
        <strain evidence="4">CG18_big_fil_WC_8_21_14_2_50_31_19</strain>
        <strain evidence="9">CG_4_10_14_0_8_um_filter_31_133</strain>
        <strain evidence="8">CG_4_8_14_3_um_filter</strain>
        <strain evidence="11">CG_4_9_14_0_8_um_filter_31_21</strain>
        <strain evidence="10">CG_4_9_14_3_um_filter_31_125</strain>
    </source>
</reference>
<accession>A0A2H9RCM0</accession>
<protein>
    <recommendedName>
        <fullName evidence="3">Asparagine synthetase domain-containing protein</fullName>
    </recommendedName>
</protein>
<dbReference type="InterPro" id="IPR014729">
    <property type="entry name" value="Rossmann-like_a/b/a_fold"/>
</dbReference>
<dbReference type="SUPFAM" id="SSF52402">
    <property type="entry name" value="Adenine nucleotide alpha hydrolases-like"/>
    <property type="match status" value="1"/>
</dbReference>
<evidence type="ECO:0000313" key="4">
    <source>
        <dbReference type="EMBL" id="PIN66577.1"/>
    </source>
</evidence>
<evidence type="ECO:0000256" key="2">
    <source>
        <dbReference type="ARBA" id="ARBA00022962"/>
    </source>
</evidence>
<reference evidence="12 13" key="1">
    <citation type="submission" date="2017-09" db="EMBL/GenBank/DDBJ databases">
        <title>Depth-based differentiation of microbial function through sediment-hosted aquifers and enrichment of novel symbionts in the deep terrestrial subsurface.</title>
        <authorList>
            <person name="Probst A.J."/>
            <person name="Ladd B."/>
            <person name="Jarett J.K."/>
            <person name="Geller-Mcgrath D.E."/>
            <person name="Sieber C.M.K."/>
            <person name="Emerson J.B."/>
            <person name="Anantharaman K."/>
            <person name="Thomas B.C."/>
            <person name="Malmstrom R."/>
            <person name="Stieglmeier M."/>
            <person name="Klingl A."/>
            <person name="Woyke T."/>
            <person name="Ryan C.M."/>
            <person name="Banfield J.F."/>
        </authorList>
    </citation>
    <scope>NUCLEOTIDE SEQUENCE [LARGE SCALE GENOMIC DNA]</scope>
</reference>
<dbReference type="Proteomes" id="UP000231449">
    <property type="component" value="Unassembled WGS sequence"/>
</dbReference>
<dbReference type="EMBL" id="PFUW01000018">
    <property type="protein sequence ID" value="PJB04093.1"/>
    <property type="molecule type" value="Genomic_DNA"/>
</dbReference>
<dbReference type="Gene3D" id="3.40.50.620">
    <property type="entry name" value="HUPs"/>
    <property type="match status" value="1"/>
</dbReference>
<dbReference type="Proteomes" id="UP000228888">
    <property type="component" value="Unassembled WGS sequence"/>
</dbReference>
<accession>A0A2H9P8C6</accession>
<accession>A0A2H9QSJ8</accession>
<evidence type="ECO:0000256" key="1">
    <source>
        <dbReference type="ARBA" id="ARBA00022605"/>
    </source>
</evidence>
<sequence>MFSLLISIMIGEIEINNIISKMKNNDYVKTFKNMIKHNITNQAQKQEVAVAFSGGVDSSVLSKLLKDLGYTQTCYVVGVSGCSDFKIAELSCCEIGIKLKKIIVSEKEISDAVEILGKILSALYEKHKDEFLRPTLLSISYNLPLFFVAKYAVENIVFVGQGPDELLGGYSRHSKMLFDAAVKEIAKDTNNLHFVLLQNKAIFDYFDKKCALPYISTEIADFCLDLLFELKINNKTNKYLLRLLAKHLRLSNEIAFRKKKASQYGSGMWKIVNKHLKNSSAFVCFLLACG</sequence>
<name>A0A2G9LJ57_HUBC1</name>
<dbReference type="Proteomes" id="UP000231232">
    <property type="component" value="Unassembled WGS sequence"/>
</dbReference>
<feature type="domain" description="Asparagine synthetase" evidence="3">
    <location>
        <begin position="212"/>
        <end position="275"/>
    </location>
</feature>
<accession>A0A2G9LJ57</accession>
<proteinExistence type="predicted"/>
<organism evidence="4 14">
    <name type="scientific">Huberarchaeum crystalense</name>
    <dbReference type="NCBI Taxonomy" id="2014257"/>
    <lineage>
        <taxon>Archaea</taxon>
        <taxon>Candidatus Huberarchaeota</taxon>
        <taxon>Candidatus Huberarchaeia</taxon>
        <taxon>Candidatus Huberarchaeales</taxon>
        <taxon>Candidatus Huberarchaeaceae</taxon>
        <taxon>Candidatus Huberarchaeum</taxon>
    </lineage>
</organism>
<evidence type="ECO:0000313" key="7">
    <source>
        <dbReference type="EMBL" id="PIV89539.1"/>
    </source>
</evidence>
<dbReference type="EMBL" id="PEUT01000049">
    <property type="protein sequence ID" value="PIV13601.1"/>
    <property type="molecule type" value="Genomic_DNA"/>
</dbReference>
<evidence type="ECO:0000313" key="6">
    <source>
        <dbReference type="EMBL" id="PIV46559.1"/>
    </source>
</evidence>
<keyword evidence="2" id="KW-0315">Glutamine amidotransferase</keyword>
<dbReference type="PANTHER" id="PTHR45937">
    <property type="entry name" value="ASPARAGINE SYNTHETASE DOMAIN-CONTAINING PROTEIN 1"/>
    <property type="match status" value="1"/>
</dbReference>
<evidence type="ECO:0000313" key="14">
    <source>
        <dbReference type="Proteomes" id="UP000229789"/>
    </source>
</evidence>
<dbReference type="CDD" id="cd01991">
    <property type="entry name" value="Asn_synthase_B_C"/>
    <property type="match status" value="1"/>
</dbReference>
<evidence type="ECO:0000259" key="3">
    <source>
        <dbReference type="Pfam" id="PF00733"/>
    </source>
</evidence>
<dbReference type="EMBL" id="PFIH01000047">
    <property type="protein sequence ID" value="PIX28006.1"/>
    <property type="molecule type" value="Genomic_DNA"/>
</dbReference>
<accession>A0A2H9N291</accession>
<evidence type="ECO:0000313" key="12">
    <source>
        <dbReference type="Proteomes" id="UP000228874"/>
    </source>
</evidence>
<evidence type="ECO:0000313" key="9">
    <source>
        <dbReference type="EMBL" id="PIY99737.1"/>
    </source>
</evidence>
<dbReference type="Pfam" id="PF00733">
    <property type="entry name" value="Asn_synthase"/>
    <property type="match status" value="2"/>
</dbReference>
<dbReference type="InterPro" id="IPR051857">
    <property type="entry name" value="Asn_synthetase_domain"/>
</dbReference>
<feature type="domain" description="Asparagine synthetase" evidence="3">
    <location>
        <begin position="44"/>
        <end position="182"/>
    </location>
</feature>
<dbReference type="GO" id="GO:0006529">
    <property type="term" value="P:asparagine biosynthetic process"/>
    <property type="evidence" value="ECO:0007669"/>
    <property type="project" value="InterPro"/>
</dbReference>
<dbReference type="Proteomes" id="UP000230713">
    <property type="component" value="Unassembled WGS sequence"/>
</dbReference>
<dbReference type="PANTHER" id="PTHR45937:SF1">
    <property type="entry name" value="ASPARAGINE SYNTHETASE DOMAIN-CONTAINING PROTEIN 1"/>
    <property type="match status" value="1"/>
</dbReference>
<dbReference type="AlphaFoldDB" id="A0A2G9LJ57"/>
<evidence type="ECO:0000313" key="8">
    <source>
        <dbReference type="EMBL" id="PIX28006.1"/>
    </source>
</evidence>
<accession>A0A2H9M8E8</accession>
<dbReference type="Proteomes" id="UP000228874">
    <property type="component" value="Unassembled WGS sequence"/>
</dbReference>
<dbReference type="EMBL" id="PETW01000011">
    <property type="protein sequence ID" value="PIV46559.1"/>
    <property type="molecule type" value="Genomic_DNA"/>
</dbReference>
<gene>
    <name evidence="11" type="ORF">CO072_02045</name>
    <name evidence="10" type="ORF">CO124_01120</name>
    <name evidence="6" type="ORF">COS22_00745</name>
    <name evidence="5" type="ORF">COS45_01945</name>
    <name evidence="7" type="ORF">COW47_02260</name>
    <name evidence="4" type="ORF">COW69_01605</name>
    <name evidence="9" type="ORF">COY63_02060</name>
    <name evidence="8" type="ORF">COZ66_01950</name>
</gene>
<keyword evidence="1" id="KW-0028">Amino-acid biosynthesis</keyword>
<evidence type="ECO:0000313" key="13">
    <source>
        <dbReference type="Proteomes" id="UP000228888"/>
    </source>
</evidence>
<dbReference type="EMBL" id="PCUF01000017">
    <property type="protein sequence ID" value="PIN66577.1"/>
    <property type="molecule type" value="Genomic_DNA"/>
</dbReference>
<dbReference type="EMBL" id="PFMG01000049">
    <property type="protein sequence ID" value="PIY99737.1"/>
    <property type="molecule type" value="Genomic_DNA"/>
</dbReference>
<evidence type="ECO:0000313" key="11">
    <source>
        <dbReference type="EMBL" id="PJC01169.1"/>
    </source>
</evidence>
<dbReference type="EMBL" id="PFFF01000046">
    <property type="protein sequence ID" value="PIV89539.1"/>
    <property type="molecule type" value="Genomic_DNA"/>
</dbReference>
<dbReference type="EMBL" id="PFSX01000054">
    <property type="protein sequence ID" value="PJC01169.1"/>
    <property type="molecule type" value="Genomic_DNA"/>
</dbReference>
<evidence type="ECO:0000313" key="5">
    <source>
        <dbReference type="EMBL" id="PIV13601.1"/>
    </source>
</evidence>
<dbReference type="Proteomes" id="UP000228989">
    <property type="component" value="Unassembled WGS sequence"/>
</dbReference>
<dbReference type="Proteomes" id="UP000229789">
    <property type="component" value="Unassembled WGS sequence"/>
</dbReference>
<comment type="caution">
    <text evidence="4">The sequence shown here is derived from an EMBL/GenBank/DDBJ whole genome shotgun (WGS) entry which is preliminary data.</text>
</comment>
<accession>A0A2H9M241</accession>
<evidence type="ECO:0000313" key="10">
    <source>
        <dbReference type="EMBL" id="PJB04093.1"/>
    </source>
</evidence>
<dbReference type="InterPro" id="IPR001962">
    <property type="entry name" value="Asn_synthase"/>
</dbReference>